<evidence type="ECO:0000313" key="3">
    <source>
        <dbReference type="Proteomes" id="UP000214760"/>
    </source>
</evidence>
<dbReference type="InterPro" id="IPR007441">
    <property type="entry name" value="EutH"/>
</dbReference>
<feature type="transmembrane region" description="Helical" evidence="1">
    <location>
        <begin position="167"/>
        <end position="187"/>
    </location>
</feature>
<feature type="transmembrane region" description="Helical" evidence="1">
    <location>
        <begin position="193"/>
        <end position="216"/>
    </location>
</feature>
<sequence>MSGIVVGIMMLFMMIGAADKILFDGRYGYGTEFEKGIRTTGDLILMMAGIMCAAPLIGKNIGPALEGVFRMIGSDSSVFSGMMLAIDMGGFSIAREMTRDPDYRMISGVLLAATMGTAISFTIPVGIGYCPPEKRDIALKGILIGIICSPVSILVGGLVGNLPLEKVIRGSVPVLVAAALLTVMLSLRPQKTIASFLAFSRILSGLGILWLVFGILEQQSGITILPGMSPLREQIGLICEIGLTLSGAYPLVHFLRKSFSAVFSGAAQVLRVDEDAVIGMISGMANPIPAFERLQHMNDRGIVMMLAFLTPAETLLGDHLGYISAVYPQGVMPMIAGKFAAGITGMAIAAAVGCHSSACLRDKERTAGIPGKARLNESANIR</sequence>
<dbReference type="Pfam" id="PF04346">
    <property type="entry name" value="EutH"/>
    <property type="match status" value="1"/>
</dbReference>
<feature type="transmembrane region" description="Helical" evidence="1">
    <location>
        <begin position="43"/>
        <end position="65"/>
    </location>
</feature>
<accession>A0A1I6K9Q8</accession>
<dbReference type="AlphaFoldDB" id="A0A1I6K9Q8"/>
<organism evidence="2 3">
    <name type="scientific">[Clostridium] aminophilum</name>
    <dbReference type="NCBI Taxonomy" id="1526"/>
    <lineage>
        <taxon>Bacteria</taxon>
        <taxon>Bacillati</taxon>
        <taxon>Bacillota</taxon>
        <taxon>Clostridia</taxon>
        <taxon>Lachnospirales</taxon>
        <taxon>Lachnospiraceae</taxon>
    </lineage>
</organism>
<feature type="transmembrane region" description="Helical" evidence="1">
    <location>
        <begin position="77"/>
        <end position="94"/>
    </location>
</feature>
<dbReference type="GO" id="GO:0005886">
    <property type="term" value="C:plasma membrane"/>
    <property type="evidence" value="ECO:0007669"/>
    <property type="project" value="TreeGrafter"/>
</dbReference>
<feature type="transmembrane region" description="Helical" evidence="1">
    <location>
        <begin position="106"/>
        <end position="129"/>
    </location>
</feature>
<keyword evidence="1" id="KW-1133">Transmembrane helix</keyword>
<dbReference type="PANTHER" id="PTHR40089:SF1">
    <property type="entry name" value="ETHANOLAMINE PERMEASE EUTH-RELATED"/>
    <property type="match status" value="1"/>
</dbReference>
<dbReference type="RefSeq" id="WP_051684776.1">
    <property type="nucleotide sequence ID" value="NZ_FOZC01000016.1"/>
</dbReference>
<evidence type="ECO:0000313" key="2">
    <source>
        <dbReference type="EMBL" id="SFR87962.1"/>
    </source>
</evidence>
<dbReference type="Proteomes" id="UP000214760">
    <property type="component" value="Unassembled WGS sequence"/>
</dbReference>
<dbReference type="PIRSF" id="PIRSF019466">
    <property type="entry name" value="EutH"/>
    <property type="match status" value="1"/>
</dbReference>
<proteinExistence type="predicted"/>
<evidence type="ECO:0000256" key="1">
    <source>
        <dbReference type="SAM" id="Phobius"/>
    </source>
</evidence>
<dbReference type="EMBL" id="FOZC01000016">
    <property type="protein sequence ID" value="SFR87962.1"/>
    <property type="molecule type" value="Genomic_DNA"/>
</dbReference>
<name>A0A1I6K9Q8_9FIRM</name>
<dbReference type="PANTHER" id="PTHR40089">
    <property type="entry name" value="ETHANOLAMINE UTILIZATION PROTEIN EUTH"/>
    <property type="match status" value="1"/>
</dbReference>
<feature type="transmembrane region" description="Helical" evidence="1">
    <location>
        <begin position="6"/>
        <end position="23"/>
    </location>
</feature>
<feature type="transmembrane region" description="Helical" evidence="1">
    <location>
        <begin position="141"/>
        <end position="160"/>
    </location>
</feature>
<protein>
    <submittedName>
        <fullName evidence="2">Ethanolamine transporter</fullName>
    </submittedName>
</protein>
<dbReference type="GO" id="GO:0034228">
    <property type="term" value="F:ethanolamine transmembrane transporter activity"/>
    <property type="evidence" value="ECO:0007669"/>
    <property type="project" value="InterPro"/>
</dbReference>
<reference evidence="2 3" key="1">
    <citation type="submission" date="2016-10" db="EMBL/GenBank/DDBJ databases">
        <authorList>
            <person name="de Groot N.N."/>
        </authorList>
    </citation>
    <scope>NUCLEOTIDE SEQUENCE [LARGE SCALE GENOMIC DNA]</scope>
    <source>
        <strain evidence="2 3">F</strain>
    </source>
</reference>
<keyword evidence="1" id="KW-0812">Transmembrane</keyword>
<keyword evidence="1" id="KW-0472">Membrane</keyword>
<gene>
    <name evidence="2" type="ORF">SAMN02910262_02377</name>
</gene>